<sequence length="152" mass="16586">MTESYVSEYHRLGPIVRTGLTVAGVAAGRGSDILVAMFTLDEARARLAELLPRLEELVGVRADLAELRADLDTGAQSELGGLAEAKALEARLYAGLEEIAEQDIEVKGFAPLLLDFPGELDGRPVRWCWLEGDTGIDWYHRSDTGFAGRRPC</sequence>
<evidence type="ECO:0000313" key="2">
    <source>
        <dbReference type="Proteomes" id="UP000601223"/>
    </source>
</evidence>
<keyword evidence="2" id="KW-1185">Reference proteome</keyword>
<dbReference type="InterPro" id="IPR018699">
    <property type="entry name" value="DUF2203"/>
</dbReference>
<dbReference type="EMBL" id="BONF01000033">
    <property type="protein sequence ID" value="GIF84139.1"/>
    <property type="molecule type" value="Genomic_DNA"/>
</dbReference>
<dbReference type="Proteomes" id="UP000601223">
    <property type="component" value="Unassembled WGS sequence"/>
</dbReference>
<name>A0A8J3JUV6_9ACTN</name>
<accession>A0A8J3JUV6</accession>
<reference evidence="1 2" key="1">
    <citation type="submission" date="2021-01" db="EMBL/GenBank/DDBJ databases">
        <title>Whole genome shotgun sequence of Catellatospora bangladeshensis NBRC 107357.</title>
        <authorList>
            <person name="Komaki H."/>
            <person name="Tamura T."/>
        </authorList>
    </citation>
    <scope>NUCLEOTIDE SEQUENCE [LARGE SCALE GENOMIC DNA]</scope>
    <source>
        <strain evidence="1 2">NBRC 107357</strain>
    </source>
</reference>
<dbReference type="Pfam" id="PF09969">
    <property type="entry name" value="DUF2203"/>
    <property type="match status" value="1"/>
</dbReference>
<evidence type="ECO:0000313" key="1">
    <source>
        <dbReference type="EMBL" id="GIF84139.1"/>
    </source>
</evidence>
<proteinExistence type="predicted"/>
<dbReference type="AlphaFoldDB" id="A0A8J3JUV6"/>
<organism evidence="1 2">
    <name type="scientific">Catellatospora bangladeshensis</name>
    <dbReference type="NCBI Taxonomy" id="310355"/>
    <lineage>
        <taxon>Bacteria</taxon>
        <taxon>Bacillati</taxon>
        <taxon>Actinomycetota</taxon>
        <taxon>Actinomycetes</taxon>
        <taxon>Micromonosporales</taxon>
        <taxon>Micromonosporaceae</taxon>
        <taxon>Catellatospora</taxon>
    </lineage>
</organism>
<comment type="caution">
    <text evidence="1">The sequence shown here is derived from an EMBL/GenBank/DDBJ whole genome shotgun (WGS) entry which is preliminary data.</text>
</comment>
<evidence type="ECO:0008006" key="3">
    <source>
        <dbReference type="Google" id="ProtNLM"/>
    </source>
</evidence>
<gene>
    <name evidence="1" type="ORF">Cba03nite_54880</name>
</gene>
<protein>
    <recommendedName>
        <fullName evidence="3">DUF2203 family protein</fullName>
    </recommendedName>
</protein>